<organism evidence="2">
    <name type="scientific">marine metagenome</name>
    <dbReference type="NCBI Taxonomy" id="408172"/>
    <lineage>
        <taxon>unclassified sequences</taxon>
        <taxon>metagenomes</taxon>
        <taxon>ecological metagenomes</taxon>
    </lineage>
</organism>
<dbReference type="EMBL" id="UINC01146107">
    <property type="protein sequence ID" value="SVD36644.1"/>
    <property type="molecule type" value="Genomic_DNA"/>
</dbReference>
<feature type="non-terminal residue" evidence="2">
    <location>
        <position position="1"/>
    </location>
</feature>
<evidence type="ECO:0000259" key="1">
    <source>
        <dbReference type="Pfam" id="PF13360"/>
    </source>
</evidence>
<proteinExistence type="predicted"/>
<gene>
    <name evidence="2" type="ORF">METZ01_LOCUS389498</name>
</gene>
<protein>
    <recommendedName>
        <fullName evidence="1">Pyrrolo-quinoline quinone repeat domain-containing protein</fullName>
    </recommendedName>
</protein>
<feature type="domain" description="Pyrrolo-quinoline quinone repeat" evidence="1">
    <location>
        <begin position="14"/>
        <end position="264"/>
    </location>
</feature>
<feature type="non-terminal residue" evidence="2">
    <location>
        <position position="291"/>
    </location>
</feature>
<dbReference type="InterPro" id="IPR011047">
    <property type="entry name" value="Quinoprotein_ADH-like_sf"/>
</dbReference>
<dbReference type="Pfam" id="PF13360">
    <property type="entry name" value="PQQ_2"/>
    <property type="match status" value="1"/>
</dbReference>
<reference evidence="2" key="1">
    <citation type="submission" date="2018-05" db="EMBL/GenBank/DDBJ databases">
        <authorList>
            <person name="Lanie J.A."/>
            <person name="Ng W.-L."/>
            <person name="Kazmierczak K.M."/>
            <person name="Andrzejewski T.M."/>
            <person name="Davidsen T.M."/>
            <person name="Wayne K.J."/>
            <person name="Tettelin H."/>
            <person name="Glass J.I."/>
            <person name="Rusch D."/>
            <person name="Podicherti R."/>
            <person name="Tsui H.-C.T."/>
            <person name="Winkler M.E."/>
        </authorList>
    </citation>
    <scope>NUCLEOTIDE SEQUENCE</scope>
</reference>
<dbReference type="Gene3D" id="2.130.10.10">
    <property type="entry name" value="YVTN repeat-like/Quinoprotein amine dehydrogenase"/>
    <property type="match status" value="1"/>
</dbReference>
<sequence>ADGLAYTIEQRRDDEVVAAYDVHTGIELWTHVWPAHFQELLGGPGPRATPTWHDGRLYVVGAAGMFICLDAQTGAVIWERNILEDADAPNLQWAMSASPLIVDDLVIVLPGGANGWSVAAYDHRSGDVVWHVLDDGTAYTSPMLTMLGGVRQIIVVTDARLAGLTPEDGTLLWDYPWQVSMVPNISQPLIVSPTRLFLSAGYGKGAVLVELTHENSRFTASTVWETNRMKNKFSSSVLVDDYIYGLDESILACIDAETGELMWKGGRYGYGQLLAADDHLVVLTEDGDLVL</sequence>
<dbReference type="AlphaFoldDB" id="A0A382UQW3"/>
<dbReference type="PANTHER" id="PTHR34512:SF30">
    <property type="entry name" value="OUTER MEMBRANE PROTEIN ASSEMBLY FACTOR BAMB"/>
    <property type="match status" value="1"/>
</dbReference>
<dbReference type="PANTHER" id="PTHR34512">
    <property type="entry name" value="CELL SURFACE PROTEIN"/>
    <property type="match status" value="1"/>
</dbReference>
<dbReference type="InterPro" id="IPR002372">
    <property type="entry name" value="PQQ_rpt_dom"/>
</dbReference>
<accession>A0A382UQW3</accession>
<dbReference type="InterPro" id="IPR015943">
    <property type="entry name" value="WD40/YVTN_repeat-like_dom_sf"/>
</dbReference>
<evidence type="ECO:0000313" key="2">
    <source>
        <dbReference type="EMBL" id="SVD36644.1"/>
    </source>
</evidence>
<dbReference type="SUPFAM" id="SSF50998">
    <property type="entry name" value="Quinoprotein alcohol dehydrogenase-like"/>
    <property type="match status" value="1"/>
</dbReference>
<name>A0A382UQW3_9ZZZZ</name>